<dbReference type="AlphaFoldDB" id="D0CG70"/>
<accession>D0CG70</accession>
<sequence length="55" mass="5981">MFYGLIAGFADAFILHQPGNVEIMAGRIALIFAFDAEVVAGHVHLCWVVGSVFMQ</sequence>
<name>D0CG70_ACIB2</name>
<gene>
    <name evidence="1" type="ORF">HMPREF0010_03750</name>
</gene>
<organism evidence="1 2">
    <name type="scientific">Acinetobacter baumannii (strain ATCC 19606 / DSM 30007 / JCM 6841 / CCUG 19606 / CIP 70.34 / NBRC 109757 / NCIMB 12457 / NCTC 12156 / 81)</name>
    <dbReference type="NCBI Taxonomy" id="575584"/>
    <lineage>
        <taxon>Bacteria</taxon>
        <taxon>Pseudomonadati</taxon>
        <taxon>Pseudomonadota</taxon>
        <taxon>Gammaproteobacteria</taxon>
        <taxon>Moraxellales</taxon>
        <taxon>Moraxellaceae</taxon>
        <taxon>Acinetobacter</taxon>
        <taxon>Acinetobacter calcoaceticus/baumannii complex</taxon>
    </lineage>
</organism>
<evidence type="ECO:0000313" key="1">
    <source>
        <dbReference type="EMBL" id="EEX01675.1"/>
    </source>
</evidence>
<protein>
    <submittedName>
        <fullName evidence="1">Uncharacterized protein</fullName>
    </submittedName>
</protein>
<proteinExistence type="predicted"/>
<dbReference type="EMBL" id="GG704586">
    <property type="protein sequence ID" value="EEX01675.1"/>
    <property type="molecule type" value="Genomic_DNA"/>
</dbReference>
<dbReference type="Proteomes" id="UP000005740">
    <property type="component" value="Unassembled WGS sequence"/>
</dbReference>
<reference evidence="2" key="1">
    <citation type="journal article" date="2012" name="PLoS ONE">
        <title>The success of Acinetobacter species; genetic, metabolic and virulence attributes.</title>
        <authorList>
            <person name="Peleg A.Y."/>
            <person name="de Breij A."/>
            <person name="Adams M.D."/>
            <person name="Cerqueira G.M."/>
            <person name="Mocali S."/>
            <person name="Galardini M."/>
            <person name="Nibbering P.H."/>
            <person name="Earl A.M."/>
            <person name="Ward D.V."/>
            <person name="Paterson D.L."/>
            <person name="Seifert H."/>
            <person name="Dijkshoorn L."/>
        </authorList>
    </citation>
    <scope>NUCLEOTIDE SEQUENCE [LARGE SCALE GENOMIC DNA]</scope>
    <source>
        <strain evidence="2">ATCC 19606 / DSM 30007 / JCM 6841 / CCUG 19606 / CIP 70.34 / NBRC 109757 / NCIMB 12457 / NCTC 12156 / 81</strain>
    </source>
</reference>
<dbReference type="BioCyc" id="ABAU575584-HMP:GM69-3813-MONOMER"/>
<evidence type="ECO:0000313" key="2">
    <source>
        <dbReference type="Proteomes" id="UP000005740"/>
    </source>
</evidence>